<feature type="compositionally biased region" description="Basic and acidic residues" evidence="1">
    <location>
        <begin position="73"/>
        <end position="89"/>
    </location>
</feature>
<gene>
    <name evidence="2" type="ORF">MONAX_5E044398</name>
</gene>
<dbReference type="Proteomes" id="UP000335636">
    <property type="component" value="Unassembled WGS sequence"/>
</dbReference>
<protein>
    <submittedName>
        <fullName evidence="2">Uncharacterized protein</fullName>
    </submittedName>
</protein>
<dbReference type="AlphaFoldDB" id="A0A5E4B354"/>
<dbReference type="EMBL" id="CABDUW010000219">
    <property type="protein sequence ID" value="VTJ63092.1"/>
    <property type="molecule type" value="Genomic_DNA"/>
</dbReference>
<evidence type="ECO:0000313" key="2">
    <source>
        <dbReference type="EMBL" id="VTJ63092.1"/>
    </source>
</evidence>
<name>A0A5E4B354_MARMO</name>
<keyword evidence="3" id="KW-1185">Reference proteome</keyword>
<comment type="caution">
    <text evidence="2">The sequence shown here is derived from an EMBL/GenBank/DDBJ whole genome shotgun (WGS) entry which is preliminary data.</text>
</comment>
<feature type="region of interest" description="Disordered" evidence="1">
    <location>
        <begin position="62"/>
        <end position="117"/>
    </location>
</feature>
<organism evidence="2 3">
    <name type="scientific">Marmota monax</name>
    <name type="common">Woodchuck</name>
    <dbReference type="NCBI Taxonomy" id="9995"/>
    <lineage>
        <taxon>Eukaryota</taxon>
        <taxon>Metazoa</taxon>
        <taxon>Chordata</taxon>
        <taxon>Craniata</taxon>
        <taxon>Vertebrata</taxon>
        <taxon>Euteleostomi</taxon>
        <taxon>Mammalia</taxon>
        <taxon>Eutheria</taxon>
        <taxon>Euarchontoglires</taxon>
        <taxon>Glires</taxon>
        <taxon>Rodentia</taxon>
        <taxon>Sciuromorpha</taxon>
        <taxon>Sciuridae</taxon>
        <taxon>Xerinae</taxon>
        <taxon>Marmotini</taxon>
        <taxon>Marmota</taxon>
    </lineage>
</organism>
<reference evidence="2" key="1">
    <citation type="submission" date="2019-04" db="EMBL/GenBank/DDBJ databases">
        <authorList>
            <person name="Alioto T."/>
            <person name="Alioto T."/>
        </authorList>
    </citation>
    <scope>NUCLEOTIDE SEQUENCE [LARGE SCALE GENOMIC DNA]</scope>
</reference>
<sequence>MAHIESAAAVVLFGSVHKKNRCGKLQTQIVPKQSLLPLLSPSSFFPLNNNHRRAQPAHIRALSQQPEGVFGAPRDHPSTRRRNCTEARRAGTWSCGKRERQVRPGPRARQSGPPSRS</sequence>
<accession>A0A5E4B354</accession>
<evidence type="ECO:0000313" key="3">
    <source>
        <dbReference type="Proteomes" id="UP000335636"/>
    </source>
</evidence>
<proteinExistence type="predicted"/>
<feature type="non-terminal residue" evidence="2">
    <location>
        <position position="117"/>
    </location>
</feature>
<evidence type="ECO:0000256" key="1">
    <source>
        <dbReference type="SAM" id="MobiDB-lite"/>
    </source>
</evidence>